<protein>
    <submittedName>
        <fullName evidence="1">Uncharacterized protein</fullName>
    </submittedName>
</protein>
<sequence length="154" mass="16309">MIISVHLPDIATASQPNPLPPTLAQIGSSELVLIELQGELDVEGNKHGQTVGTLTVDNGGKAKPTLRIGYHLLEGKVVSLSKPLAVLQRNIPHTTQADDSTVRSTSKYPPSYTVRSVVRKKLVFSKRPTPMVGVVNVGGASEKPPSSVGLVNDT</sequence>
<evidence type="ECO:0000313" key="1">
    <source>
        <dbReference type="EMBL" id="KAI0067280.1"/>
    </source>
</evidence>
<reference evidence="1" key="2">
    <citation type="journal article" date="2022" name="New Phytol.">
        <title>Evolutionary transition to the ectomycorrhizal habit in the genomes of a hyperdiverse lineage of mushroom-forming fungi.</title>
        <authorList>
            <person name="Looney B."/>
            <person name="Miyauchi S."/>
            <person name="Morin E."/>
            <person name="Drula E."/>
            <person name="Courty P.E."/>
            <person name="Kohler A."/>
            <person name="Kuo A."/>
            <person name="LaButti K."/>
            <person name="Pangilinan J."/>
            <person name="Lipzen A."/>
            <person name="Riley R."/>
            <person name="Andreopoulos W."/>
            <person name="He G."/>
            <person name="Johnson J."/>
            <person name="Nolan M."/>
            <person name="Tritt A."/>
            <person name="Barry K.W."/>
            <person name="Grigoriev I.V."/>
            <person name="Nagy L.G."/>
            <person name="Hibbett D."/>
            <person name="Henrissat B."/>
            <person name="Matheny P.B."/>
            <person name="Labbe J."/>
            <person name="Martin F.M."/>
        </authorList>
    </citation>
    <scope>NUCLEOTIDE SEQUENCE</scope>
    <source>
        <strain evidence="1">HHB10654</strain>
    </source>
</reference>
<evidence type="ECO:0000313" key="2">
    <source>
        <dbReference type="Proteomes" id="UP000814140"/>
    </source>
</evidence>
<gene>
    <name evidence="1" type="ORF">BV25DRAFT_1819607</name>
</gene>
<dbReference type="EMBL" id="MU277190">
    <property type="protein sequence ID" value="KAI0067280.1"/>
    <property type="molecule type" value="Genomic_DNA"/>
</dbReference>
<dbReference type="Proteomes" id="UP000814140">
    <property type="component" value="Unassembled WGS sequence"/>
</dbReference>
<comment type="caution">
    <text evidence="1">The sequence shown here is derived from an EMBL/GenBank/DDBJ whole genome shotgun (WGS) entry which is preliminary data.</text>
</comment>
<organism evidence="1 2">
    <name type="scientific">Artomyces pyxidatus</name>
    <dbReference type="NCBI Taxonomy" id="48021"/>
    <lineage>
        <taxon>Eukaryota</taxon>
        <taxon>Fungi</taxon>
        <taxon>Dikarya</taxon>
        <taxon>Basidiomycota</taxon>
        <taxon>Agaricomycotina</taxon>
        <taxon>Agaricomycetes</taxon>
        <taxon>Russulales</taxon>
        <taxon>Auriscalpiaceae</taxon>
        <taxon>Artomyces</taxon>
    </lineage>
</organism>
<reference evidence="1" key="1">
    <citation type="submission" date="2021-03" db="EMBL/GenBank/DDBJ databases">
        <authorList>
            <consortium name="DOE Joint Genome Institute"/>
            <person name="Ahrendt S."/>
            <person name="Looney B.P."/>
            <person name="Miyauchi S."/>
            <person name="Morin E."/>
            <person name="Drula E."/>
            <person name="Courty P.E."/>
            <person name="Chicoki N."/>
            <person name="Fauchery L."/>
            <person name="Kohler A."/>
            <person name="Kuo A."/>
            <person name="Labutti K."/>
            <person name="Pangilinan J."/>
            <person name="Lipzen A."/>
            <person name="Riley R."/>
            <person name="Andreopoulos W."/>
            <person name="He G."/>
            <person name="Johnson J."/>
            <person name="Barry K.W."/>
            <person name="Grigoriev I.V."/>
            <person name="Nagy L."/>
            <person name="Hibbett D."/>
            <person name="Henrissat B."/>
            <person name="Matheny P.B."/>
            <person name="Labbe J."/>
            <person name="Martin F."/>
        </authorList>
    </citation>
    <scope>NUCLEOTIDE SEQUENCE</scope>
    <source>
        <strain evidence="1">HHB10654</strain>
    </source>
</reference>
<keyword evidence="2" id="KW-1185">Reference proteome</keyword>
<accession>A0ACB8TFU7</accession>
<name>A0ACB8TFU7_9AGAM</name>
<proteinExistence type="predicted"/>